<feature type="compositionally biased region" description="Low complexity" evidence="1">
    <location>
        <begin position="135"/>
        <end position="154"/>
    </location>
</feature>
<feature type="region of interest" description="Disordered" evidence="1">
    <location>
        <begin position="1"/>
        <end position="193"/>
    </location>
</feature>
<feature type="compositionally biased region" description="Basic and acidic residues" evidence="1">
    <location>
        <begin position="214"/>
        <end position="261"/>
    </location>
</feature>
<keyword evidence="3" id="KW-1185">Reference proteome</keyword>
<feature type="compositionally biased region" description="Basic and acidic residues" evidence="1">
    <location>
        <begin position="303"/>
        <end position="315"/>
    </location>
</feature>
<gene>
    <name evidence="2" type="ORF">K431DRAFT_280180</name>
</gene>
<dbReference type="OrthoDB" id="2402960at2759"/>
<feature type="compositionally biased region" description="Polar residues" evidence="1">
    <location>
        <begin position="38"/>
        <end position="47"/>
    </location>
</feature>
<evidence type="ECO:0000313" key="2">
    <source>
        <dbReference type="EMBL" id="KAF2726158.1"/>
    </source>
</evidence>
<reference evidence="2" key="1">
    <citation type="journal article" date="2020" name="Stud. Mycol.">
        <title>101 Dothideomycetes genomes: a test case for predicting lifestyles and emergence of pathogens.</title>
        <authorList>
            <person name="Haridas S."/>
            <person name="Albert R."/>
            <person name="Binder M."/>
            <person name="Bloem J."/>
            <person name="Labutti K."/>
            <person name="Salamov A."/>
            <person name="Andreopoulos B."/>
            <person name="Baker S."/>
            <person name="Barry K."/>
            <person name="Bills G."/>
            <person name="Bluhm B."/>
            <person name="Cannon C."/>
            <person name="Castanera R."/>
            <person name="Culley D."/>
            <person name="Daum C."/>
            <person name="Ezra D."/>
            <person name="Gonzalez J."/>
            <person name="Henrissat B."/>
            <person name="Kuo A."/>
            <person name="Liang C."/>
            <person name="Lipzen A."/>
            <person name="Lutzoni F."/>
            <person name="Magnuson J."/>
            <person name="Mondo S."/>
            <person name="Nolan M."/>
            <person name="Ohm R."/>
            <person name="Pangilinan J."/>
            <person name="Park H.-J."/>
            <person name="Ramirez L."/>
            <person name="Alfaro M."/>
            <person name="Sun H."/>
            <person name="Tritt A."/>
            <person name="Yoshinaga Y."/>
            <person name="Zwiers L.-H."/>
            <person name="Turgeon B."/>
            <person name="Goodwin S."/>
            <person name="Spatafora J."/>
            <person name="Crous P."/>
            <person name="Grigoriev I."/>
        </authorList>
    </citation>
    <scope>NUCLEOTIDE SEQUENCE</scope>
    <source>
        <strain evidence="2">CBS 116435</strain>
    </source>
</reference>
<dbReference type="AlphaFoldDB" id="A0A9P4QIG4"/>
<evidence type="ECO:0000256" key="1">
    <source>
        <dbReference type="SAM" id="MobiDB-lite"/>
    </source>
</evidence>
<protein>
    <submittedName>
        <fullName evidence="2">Uncharacterized protein</fullName>
    </submittedName>
</protein>
<feature type="compositionally biased region" description="Polar residues" evidence="1">
    <location>
        <begin position="104"/>
        <end position="114"/>
    </location>
</feature>
<comment type="caution">
    <text evidence="2">The sequence shown here is derived from an EMBL/GenBank/DDBJ whole genome shotgun (WGS) entry which is preliminary data.</text>
</comment>
<feature type="compositionally biased region" description="Basic and acidic residues" evidence="1">
    <location>
        <begin position="268"/>
        <end position="292"/>
    </location>
</feature>
<dbReference type="EMBL" id="MU003765">
    <property type="protein sequence ID" value="KAF2726158.1"/>
    <property type="molecule type" value="Genomic_DNA"/>
</dbReference>
<dbReference type="Proteomes" id="UP000799441">
    <property type="component" value="Unassembled WGS sequence"/>
</dbReference>
<accession>A0A9P4QIG4</accession>
<sequence length="387" mass="42053">MDKSRWAPQPSPAAEAQATTETSQPLTGSDNDEEERSTTGQSLSASAPTFKPFQTPPITDDGFAQTFREDGLFDDVVPLEETMQTRAPEDLFSEEFTPAAKPITENTQPTPQESRGTTRRGRAGREGGGRGRGRGTAARAQNQRSAAQSAEPQSQPQPQPPEGAPTGPRRGTSTVLANREYTGGARKPKLTEEELAERMASIRLKNESLTAAHVRAEADRASFAEREEKAKKEAAQARRDADKRTKEERKDRQQMMGERERNRLRKLKAMEGREWDSDKQEQDFSKGGRFDGKGFAGDQPDYTDGKEYLYREPRGSRGGGRGGRGGRSDKPTDQTVPKTEDFPALSSAGAAKDIVTTGGEEKSIGLEATATASGGSKSWAEQVESAG</sequence>
<feature type="compositionally biased region" description="Low complexity" evidence="1">
    <location>
        <begin position="12"/>
        <end position="25"/>
    </location>
</feature>
<proteinExistence type="predicted"/>
<feature type="compositionally biased region" description="Gly residues" evidence="1">
    <location>
        <begin position="316"/>
        <end position="325"/>
    </location>
</feature>
<organism evidence="2 3">
    <name type="scientific">Polychaeton citri CBS 116435</name>
    <dbReference type="NCBI Taxonomy" id="1314669"/>
    <lineage>
        <taxon>Eukaryota</taxon>
        <taxon>Fungi</taxon>
        <taxon>Dikarya</taxon>
        <taxon>Ascomycota</taxon>
        <taxon>Pezizomycotina</taxon>
        <taxon>Dothideomycetes</taxon>
        <taxon>Dothideomycetidae</taxon>
        <taxon>Capnodiales</taxon>
        <taxon>Capnodiaceae</taxon>
        <taxon>Polychaeton</taxon>
    </lineage>
</organism>
<feature type="region of interest" description="Disordered" evidence="1">
    <location>
        <begin position="208"/>
        <end position="387"/>
    </location>
</feature>
<name>A0A9P4QIG4_9PEZI</name>
<evidence type="ECO:0000313" key="3">
    <source>
        <dbReference type="Proteomes" id="UP000799441"/>
    </source>
</evidence>